<evidence type="ECO:0000256" key="5">
    <source>
        <dbReference type="SAM" id="Phobius"/>
    </source>
</evidence>
<dbReference type="GO" id="GO:0016740">
    <property type="term" value="F:transferase activity"/>
    <property type="evidence" value="ECO:0007669"/>
    <property type="project" value="UniProtKB-ARBA"/>
</dbReference>
<feature type="transmembrane region" description="Helical" evidence="5">
    <location>
        <begin position="81"/>
        <end position="98"/>
    </location>
</feature>
<evidence type="ECO:0000313" key="6">
    <source>
        <dbReference type="EMBL" id="SVA10805.1"/>
    </source>
</evidence>
<dbReference type="AlphaFoldDB" id="A0A381T3M0"/>
<dbReference type="InterPro" id="IPR007318">
    <property type="entry name" value="Phopholipid_MeTrfase"/>
</dbReference>
<feature type="transmembrane region" description="Helical" evidence="5">
    <location>
        <begin position="104"/>
        <end position="122"/>
    </location>
</feature>
<dbReference type="GO" id="GO:0012505">
    <property type="term" value="C:endomembrane system"/>
    <property type="evidence" value="ECO:0007669"/>
    <property type="project" value="UniProtKB-SubCell"/>
</dbReference>
<dbReference type="Gene3D" id="1.20.120.1630">
    <property type="match status" value="1"/>
</dbReference>
<keyword evidence="2 5" id="KW-0812">Transmembrane</keyword>
<evidence type="ECO:0000256" key="4">
    <source>
        <dbReference type="ARBA" id="ARBA00023136"/>
    </source>
</evidence>
<name>A0A381T3M0_9ZZZZ</name>
<dbReference type="Pfam" id="PF04191">
    <property type="entry name" value="PEMT"/>
    <property type="match status" value="1"/>
</dbReference>
<comment type="subcellular location">
    <subcellularLocation>
        <location evidence="1">Endomembrane system</location>
        <topology evidence="1">Multi-pass membrane protein</topology>
    </subcellularLocation>
</comment>
<dbReference type="PROSITE" id="PS50244">
    <property type="entry name" value="S5A_REDUCTASE"/>
    <property type="match status" value="1"/>
</dbReference>
<dbReference type="EMBL" id="UINC01003977">
    <property type="protein sequence ID" value="SVA10805.1"/>
    <property type="molecule type" value="Genomic_DNA"/>
</dbReference>
<keyword evidence="4 5" id="KW-0472">Membrane</keyword>
<feature type="transmembrane region" description="Helical" evidence="5">
    <location>
        <begin position="173"/>
        <end position="191"/>
    </location>
</feature>
<sequence>MDVRQFFFKNRSYTPLPLAFAIIFFADPSGSATIVGFLLVLVGEIIRLNGVHHAGGATRTRKVGAPALCTSGPFGYVRNPLYLGNIIIYAGVVLMAGGPFMWQLLGITVAFFFLQYGLIISLEEEILTGKFGDEYRLYLTTVPRFIPRTTSWSGHNKTSPLTWGKTFRTERRTFQVVAIFFLFIIAKATILR</sequence>
<organism evidence="6">
    <name type="scientific">marine metagenome</name>
    <dbReference type="NCBI Taxonomy" id="408172"/>
    <lineage>
        <taxon>unclassified sequences</taxon>
        <taxon>metagenomes</taxon>
        <taxon>ecological metagenomes</taxon>
    </lineage>
</organism>
<dbReference type="PANTHER" id="PTHR12714:SF9">
    <property type="entry name" value="PROTEIN-S-ISOPRENYLCYSTEINE O-METHYLTRANSFERASE"/>
    <property type="match status" value="1"/>
</dbReference>
<dbReference type="PANTHER" id="PTHR12714">
    <property type="entry name" value="PROTEIN-S ISOPRENYLCYSTEINE O-METHYLTRANSFERASE"/>
    <property type="match status" value="1"/>
</dbReference>
<feature type="transmembrane region" description="Helical" evidence="5">
    <location>
        <begin position="20"/>
        <end position="42"/>
    </location>
</feature>
<evidence type="ECO:0000256" key="1">
    <source>
        <dbReference type="ARBA" id="ARBA00004127"/>
    </source>
</evidence>
<accession>A0A381T3M0</accession>
<protein>
    <submittedName>
        <fullName evidence="6">Uncharacterized protein</fullName>
    </submittedName>
</protein>
<proteinExistence type="predicted"/>
<evidence type="ECO:0000256" key="3">
    <source>
        <dbReference type="ARBA" id="ARBA00022989"/>
    </source>
</evidence>
<keyword evidence="3 5" id="KW-1133">Transmembrane helix</keyword>
<gene>
    <name evidence="6" type="ORF">METZ01_LOCUS63659</name>
</gene>
<reference evidence="6" key="1">
    <citation type="submission" date="2018-05" db="EMBL/GenBank/DDBJ databases">
        <authorList>
            <person name="Lanie J.A."/>
            <person name="Ng W.-L."/>
            <person name="Kazmierczak K.M."/>
            <person name="Andrzejewski T.M."/>
            <person name="Davidsen T.M."/>
            <person name="Wayne K.J."/>
            <person name="Tettelin H."/>
            <person name="Glass J.I."/>
            <person name="Rusch D."/>
            <person name="Podicherti R."/>
            <person name="Tsui H.-C.T."/>
            <person name="Winkler M.E."/>
        </authorList>
    </citation>
    <scope>NUCLEOTIDE SEQUENCE</scope>
</reference>
<evidence type="ECO:0000256" key="2">
    <source>
        <dbReference type="ARBA" id="ARBA00022692"/>
    </source>
</evidence>